<proteinExistence type="predicted"/>
<accession>A0A067DA84</accession>
<organism evidence="1 2">
    <name type="scientific">Citrus sinensis</name>
    <name type="common">Sweet orange</name>
    <name type="synonym">Citrus aurantium var. sinensis</name>
    <dbReference type="NCBI Taxonomy" id="2711"/>
    <lineage>
        <taxon>Eukaryota</taxon>
        <taxon>Viridiplantae</taxon>
        <taxon>Streptophyta</taxon>
        <taxon>Embryophyta</taxon>
        <taxon>Tracheophyta</taxon>
        <taxon>Spermatophyta</taxon>
        <taxon>Magnoliopsida</taxon>
        <taxon>eudicotyledons</taxon>
        <taxon>Gunneridae</taxon>
        <taxon>Pentapetalae</taxon>
        <taxon>rosids</taxon>
        <taxon>malvids</taxon>
        <taxon>Sapindales</taxon>
        <taxon>Rutaceae</taxon>
        <taxon>Aurantioideae</taxon>
        <taxon>Citrus</taxon>
    </lineage>
</organism>
<dbReference type="STRING" id="2711.A0A067DA84"/>
<evidence type="ECO:0000313" key="1">
    <source>
        <dbReference type="EMBL" id="KDO35917.1"/>
    </source>
</evidence>
<name>A0A067DA84_CITSI</name>
<protein>
    <submittedName>
        <fullName evidence="1">Uncharacterized protein</fullName>
    </submittedName>
</protein>
<gene>
    <name evidence="1" type="ORF">CISIN_1g043736mg</name>
</gene>
<keyword evidence="2" id="KW-1185">Reference proteome</keyword>
<dbReference type="EMBL" id="KK796774">
    <property type="protein sequence ID" value="KDO35917.1"/>
    <property type="molecule type" value="Genomic_DNA"/>
</dbReference>
<dbReference type="AlphaFoldDB" id="A0A067DA84"/>
<dbReference type="Proteomes" id="UP000027120">
    <property type="component" value="Unassembled WGS sequence"/>
</dbReference>
<reference evidence="1 2" key="1">
    <citation type="submission" date="2014-04" db="EMBL/GenBank/DDBJ databases">
        <authorList>
            <consortium name="International Citrus Genome Consortium"/>
            <person name="Gmitter F."/>
            <person name="Chen C."/>
            <person name="Farmerie W."/>
            <person name="Harkins T."/>
            <person name="Desany B."/>
            <person name="Mohiuddin M."/>
            <person name="Kodira C."/>
            <person name="Borodovsky M."/>
            <person name="Lomsadze A."/>
            <person name="Burns P."/>
            <person name="Jenkins J."/>
            <person name="Prochnik S."/>
            <person name="Shu S."/>
            <person name="Chapman J."/>
            <person name="Pitluck S."/>
            <person name="Schmutz J."/>
            <person name="Rokhsar D."/>
        </authorList>
    </citation>
    <scope>NUCLEOTIDE SEQUENCE</scope>
</reference>
<evidence type="ECO:0000313" key="2">
    <source>
        <dbReference type="Proteomes" id="UP000027120"/>
    </source>
</evidence>
<sequence>MAAATWSWVEKILQDHQRTSALKWASRTEGKRIVNLVEDRSFWSTARMVLKATIPLVHVMCLINGADKPQVGYIYETMDQANETIKEEFKNKKAQYWPIWEIIDEIWDNHLHSSLHAAGYYLNPEL</sequence>